<dbReference type="SMART" id="SM00518">
    <property type="entry name" value="AP2Ec"/>
    <property type="match status" value="1"/>
</dbReference>
<dbReference type="HAMAP" id="MF_00152">
    <property type="entry name" value="Nfo"/>
    <property type="match status" value="1"/>
</dbReference>
<reference evidence="9 10" key="1">
    <citation type="submission" date="2024-08" db="EMBL/GenBank/DDBJ databases">
        <title>Whole-genome sequencing of halo(alkali)philic microorganisms from hypersaline lakes.</title>
        <authorList>
            <person name="Sorokin D.Y."/>
            <person name="Merkel A.Y."/>
            <person name="Messina E."/>
            <person name="Yakimov M."/>
        </authorList>
    </citation>
    <scope>NUCLEOTIDE SEQUENCE [LARGE SCALE GENOMIC DNA]</scope>
    <source>
        <strain evidence="9 10">AB-hyl4</strain>
    </source>
</reference>
<keyword evidence="7" id="KW-0540">Nuclease</keyword>
<feature type="binding site" evidence="7">
    <location>
        <position position="142"/>
    </location>
    <ligand>
        <name>Zn(2+)</name>
        <dbReference type="ChEBI" id="CHEBI:29105"/>
        <label>2</label>
    </ligand>
</feature>
<feature type="binding site" evidence="7">
    <location>
        <position position="228"/>
    </location>
    <ligand>
        <name>Zn(2+)</name>
        <dbReference type="ChEBI" id="CHEBI:29105"/>
        <label>3</label>
    </ligand>
</feature>
<keyword evidence="2 7" id="KW-0479">Metal-binding</keyword>
<comment type="similarity">
    <text evidence="1 7">Belongs to the AP endonuclease 2 family.</text>
</comment>
<gene>
    <name evidence="7" type="primary">nfo</name>
    <name evidence="9" type="ORF">ACERK3_09190</name>
</gene>
<feature type="binding site" evidence="7">
    <location>
        <position position="176"/>
    </location>
    <ligand>
        <name>Zn(2+)</name>
        <dbReference type="ChEBI" id="CHEBI:29105"/>
        <label>2</label>
    </ligand>
</feature>
<keyword evidence="3 7" id="KW-0227">DNA damage</keyword>
<evidence type="ECO:0000256" key="7">
    <source>
        <dbReference type="HAMAP-Rule" id="MF_00152"/>
    </source>
</evidence>
<dbReference type="PANTHER" id="PTHR21445">
    <property type="entry name" value="ENDONUCLEASE IV ENDODEOXYRIBONUCLEASE IV"/>
    <property type="match status" value="1"/>
</dbReference>
<dbReference type="EC" id="3.1.21.2" evidence="7"/>
<sequence>MFGSHLSIAGGMHHALIEAQRLEMTCVQVFTKNQRQWRVPPLRDEQVSAWREHMASTGITNVVSHDSYLINLASPKPEARDKSIALYRDEMQRCDALAIPHLVMHPGAHLGEGESAGLQRVIDAFDQLHDELPDASVITCLEITAGQGTTLGHRLEHLRTIIDGVQAGERLGVCLDTAHLLAAGYDLTTTRGAKAVLREVDDVVGLDRVHVLHLNDSKTPLGSRVDRHEHIGHGHIGIDGFKVFVNEPTFRDVPKILETAKEDSPDGRPWDVVNMETLLGLVSKRRAPARARSQGRLA</sequence>
<evidence type="ECO:0000256" key="6">
    <source>
        <dbReference type="ARBA" id="ARBA00023204"/>
    </source>
</evidence>
<name>A0ABV4U4E3_9BACT</name>
<keyword evidence="7" id="KW-0255">Endonuclease</keyword>
<feature type="binding site" evidence="7">
    <location>
        <position position="213"/>
    </location>
    <ligand>
        <name>Zn(2+)</name>
        <dbReference type="ChEBI" id="CHEBI:29105"/>
        <label>2</label>
    </ligand>
</feature>
<dbReference type="RefSeq" id="WP_425345395.1">
    <property type="nucleotide sequence ID" value="NZ_JBGUBD010000005.1"/>
</dbReference>
<evidence type="ECO:0000313" key="10">
    <source>
        <dbReference type="Proteomes" id="UP001575105"/>
    </source>
</evidence>
<dbReference type="EMBL" id="JBGUBD010000005">
    <property type="protein sequence ID" value="MFA9478468.1"/>
    <property type="molecule type" value="Genomic_DNA"/>
</dbReference>
<dbReference type="SUPFAM" id="SSF51658">
    <property type="entry name" value="Xylose isomerase-like"/>
    <property type="match status" value="1"/>
</dbReference>
<comment type="cofactor">
    <cofactor evidence="7">
        <name>Zn(2+)</name>
        <dbReference type="ChEBI" id="CHEBI:29105"/>
    </cofactor>
    <text evidence="7">Binds 3 Zn(2+) ions.</text>
</comment>
<evidence type="ECO:0000259" key="8">
    <source>
        <dbReference type="Pfam" id="PF01261"/>
    </source>
</evidence>
<feature type="binding site" evidence="7">
    <location>
        <position position="105"/>
    </location>
    <ligand>
        <name>Zn(2+)</name>
        <dbReference type="ChEBI" id="CHEBI:29105"/>
        <label>1</label>
    </ligand>
</feature>
<dbReference type="PROSITE" id="PS51432">
    <property type="entry name" value="AP_NUCLEASE_F2_4"/>
    <property type="match status" value="1"/>
</dbReference>
<feature type="domain" description="Xylose isomerase-like TIM barrel" evidence="8">
    <location>
        <begin position="18"/>
        <end position="265"/>
    </location>
</feature>
<dbReference type="Proteomes" id="UP001575105">
    <property type="component" value="Unassembled WGS sequence"/>
</dbReference>
<accession>A0ABV4U4E3</accession>
<protein>
    <recommendedName>
        <fullName evidence="7">Probable endonuclease 4</fullName>
        <ecNumber evidence="7">3.1.21.2</ecNumber>
    </recommendedName>
    <alternativeName>
        <fullName evidence="7">Endodeoxyribonuclease IV</fullName>
    </alternativeName>
    <alternativeName>
        <fullName evidence="7">Endonuclease IV</fullName>
    </alternativeName>
</protein>
<evidence type="ECO:0000313" key="9">
    <source>
        <dbReference type="EMBL" id="MFA9478468.1"/>
    </source>
</evidence>
<comment type="function">
    <text evidence="7">Endonuclease IV plays a role in DNA repair. It cleaves phosphodiester bonds at apurinic or apyrimidinic (AP) sites, generating a 3'-hydroxyl group and a 5'-terminal sugar phosphate.</text>
</comment>
<feature type="binding site" evidence="7">
    <location>
        <position position="179"/>
    </location>
    <ligand>
        <name>Zn(2+)</name>
        <dbReference type="ChEBI" id="CHEBI:29105"/>
        <label>3</label>
    </ligand>
</feature>
<evidence type="ECO:0000256" key="2">
    <source>
        <dbReference type="ARBA" id="ARBA00022723"/>
    </source>
</evidence>
<comment type="catalytic activity">
    <reaction evidence="7">
        <text>Endonucleolytic cleavage to 5'-phosphooligonucleotide end-products.</text>
        <dbReference type="EC" id="3.1.21.2"/>
    </reaction>
</comment>
<dbReference type="CDD" id="cd00019">
    <property type="entry name" value="AP2Ec"/>
    <property type="match status" value="1"/>
</dbReference>
<organism evidence="9 10">
    <name type="scientific">Natronomicrosphaera hydrolytica</name>
    <dbReference type="NCBI Taxonomy" id="3242702"/>
    <lineage>
        <taxon>Bacteria</taxon>
        <taxon>Pseudomonadati</taxon>
        <taxon>Planctomycetota</taxon>
        <taxon>Phycisphaerae</taxon>
        <taxon>Phycisphaerales</taxon>
        <taxon>Phycisphaeraceae</taxon>
        <taxon>Natronomicrosphaera</taxon>
    </lineage>
</organism>
<dbReference type="Pfam" id="PF01261">
    <property type="entry name" value="AP_endonuc_2"/>
    <property type="match status" value="1"/>
</dbReference>
<keyword evidence="4 7" id="KW-0378">Hydrolase</keyword>
<evidence type="ECO:0000256" key="4">
    <source>
        <dbReference type="ARBA" id="ARBA00022801"/>
    </source>
</evidence>
<dbReference type="PROSITE" id="PS00729">
    <property type="entry name" value="AP_NUCLEASE_F2_1"/>
    <property type="match status" value="1"/>
</dbReference>
<dbReference type="InterPro" id="IPR036237">
    <property type="entry name" value="Xyl_isomerase-like_sf"/>
</dbReference>
<dbReference type="Gene3D" id="3.20.20.150">
    <property type="entry name" value="Divalent-metal-dependent TIM barrel enzymes"/>
    <property type="match status" value="1"/>
</dbReference>
<dbReference type="PANTHER" id="PTHR21445:SF0">
    <property type="entry name" value="APURINIC-APYRIMIDINIC ENDONUCLEASE"/>
    <property type="match status" value="1"/>
</dbReference>
<dbReference type="GO" id="GO:0008833">
    <property type="term" value="F:deoxyribonuclease IV (phage-T4-induced) activity"/>
    <property type="evidence" value="ECO:0007669"/>
    <property type="project" value="UniProtKB-EC"/>
</dbReference>
<keyword evidence="5 7" id="KW-0862">Zinc</keyword>
<keyword evidence="10" id="KW-1185">Reference proteome</keyword>
<dbReference type="InterPro" id="IPR018246">
    <property type="entry name" value="AP_endonuc_F2_Zn_BS"/>
</dbReference>
<feature type="binding site" evidence="7">
    <location>
        <position position="142"/>
    </location>
    <ligand>
        <name>Zn(2+)</name>
        <dbReference type="ChEBI" id="CHEBI:29105"/>
        <label>1</label>
    </ligand>
</feature>
<dbReference type="InterPro" id="IPR013022">
    <property type="entry name" value="Xyl_isomerase-like_TIM-brl"/>
</dbReference>
<evidence type="ECO:0000256" key="1">
    <source>
        <dbReference type="ARBA" id="ARBA00005340"/>
    </source>
</evidence>
<feature type="binding site" evidence="7">
    <location>
        <position position="65"/>
    </location>
    <ligand>
        <name>Zn(2+)</name>
        <dbReference type="ChEBI" id="CHEBI:29105"/>
        <label>1</label>
    </ligand>
</feature>
<dbReference type="PROSITE" id="PS00731">
    <property type="entry name" value="AP_NUCLEASE_F2_3"/>
    <property type="match status" value="1"/>
</dbReference>
<evidence type="ECO:0000256" key="5">
    <source>
        <dbReference type="ARBA" id="ARBA00022833"/>
    </source>
</evidence>
<keyword evidence="6 7" id="KW-0234">DNA repair</keyword>
<feature type="binding site" evidence="7">
    <location>
        <position position="226"/>
    </location>
    <ligand>
        <name>Zn(2+)</name>
        <dbReference type="ChEBI" id="CHEBI:29105"/>
        <label>3</label>
    </ligand>
</feature>
<feature type="binding site" evidence="7">
    <location>
        <position position="258"/>
    </location>
    <ligand>
        <name>Zn(2+)</name>
        <dbReference type="ChEBI" id="CHEBI:29105"/>
        <label>2</label>
    </ligand>
</feature>
<dbReference type="InterPro" id="IPR001719">
    <property type="entry name" value="AP_endonuc_2"/>
</dbReference>
<proteinExistence type="inferred from homology"/>
<evidence type="ECO:0000256" key="3">
    <source>
        <dbReference type="ARBA" id="ARBA00022763"/>
    </source>
</evidence>
<dbReference type="NCBIfam" id="TIGR00587">
    <property type="entry name" value="nfo"/>
    <property type="match status" value="1"/>
</dbReference>
<comment type="caution">
    <text evidence="9">The sequence shown here is derived from an EMBL/GenBank/DDBJ whole genome shotgun (WGS) entry which is preliminary data.</text>
</comment>